<dbReference type="InterPro" id="IPR052035">
    <property type="entry name" value="ZnF_BED_domain_contain"/>
</dbReference>
<sequence length="334" mass="38514">MKRSHMAKVVLKEKQQLLELPQHMLLLDVRTRWNSLFLMMERFCEQFSAIQAAAVDPRLRKPMEKDKLARIGNEDLRKAEEFVLLMRMHYTSTLAVSSEKNPTCGQILPILQKLSRHYTVQAEDSAFTRSIKENIWNDLSKRYQDDIVQAFLEEATVLDPRFKSKVDMDEIWDRVRAAAVAANTPAAAAGELTEWGATPRQAEEEDEEEDEYTPPVKQQKKTALEELFEEEDSELISVQQQKTPLSITQRVDQEVQLYRSLPPIPTKDSATLWWWMKRDTLPMLSALAEKYLCVQASSTPSERVFSTAGDTLSPERSRILPEKANMLIFLHKNC</sequence>
<dbReference type="GeneID" id="103376376"/>
<keyword evidence="3" id="KW-1185">Reference proteome</keyword>
<dbReference type="PANTHER" id="PTHR46481:SF9">
    <property type="entry name" value="ZINC FINGER BED DOMAIN-CONTAINING PROTEIN 1-LIKE"/>
    <property type="match status" value="1"/>
</dbReference>
<dbReference type="Pfam" id="PF05699">
    <property type="entry name" value="Dimer_Tnp_hAT"/>
    <property type="match status" value="1"/>
</dbReference>
<evidence type="ECO:0000259" key="2">
    <source>
        <dbReference type="Pfam" id="PF05699"/>
    </source>
</evidence>
<dbReference type="InterPro" id="IPR008906">
    <property type="entry name" value="HATC_C_dom"/>
</dbReference>
<protein>
    <submittedName>
        <fullName evidence="4">Zinc finger BED domain-containing protein 4-like</fullName>
    </submittedName>
</protein>
<name>A0A9Y4NWU4_9TELE</name>
<dbReference type="Proteomes" id="UP000694891">
    <property type="component" value="Unplaced"/>
</dbReference>
<dbReference type="GO" id="GO:0046983">
    <property type="term" value="F:protein dimerization activity"/>
    <property type="evidence" value="ECO:0007669"/>
    <property type="project" value="InterPro"/>
</dbReference>
<organism evidence="3 4">
    <name type="scientific">Stegastes partitus</name>
    <name type="common">bicolor damselfish</name>
    <dbReference type="NCBI Taxonomy" id="144197"/>
    <lineage>
        <taxon>Eukaryota</taxon>
        <taxon>Metazoa</taxon>
        <taxon>Chordata</taxon>
        <taxon>Craniata</taxon>
        <taxon>Vertebrata</taxon>
        <taxon>Euteleostomi</taxon>
        <taxon>Actinopterygii</taxon>
        <taxon>Neopterygii</taxon>
        <taxon>Teleostei</taxon>
        <taxon>Neoteleostei</taxon>
        <taxon>Acanthomorphata</taxon>
        <taxon>Ovalentaria</taxon>
        <taxon>Pomacentridae</taxon>
        <taxon>Stegastes</taxon>
    </lineage>
</organism>
<evidence type="ECO:0000313" key="3">
    <source>
        <dbReference type="Proteomes" id="UP000694891"/>
    </source>
</evidence>
<feature type="region of interest" description="Disordered" evidence="1">
    <location>
        <begin position="188"/>
        <end position="219"/>
    </location>
</feature>
<gene>
    <name evidence="4" type="primary">LOC103376376</name>
</gene>
<dbReference type="InterPro" id="IPR012337">
    <property type="entry name" value="RNaseH-like_sf"/>
</dbReference>
<accession>A0A9Y4NWU4</accession>
<feature type="domain" description="HAT C-terminal dimerisation" evidence="2">
    <location>
        <begin position="269"/>
        <end position="333"/>
    </location>
</feature>
<dbReference type="PANTHER" id="PTHR46481">
    <property type="entry name" value="ZINC FINGER BED DOMAIN-CONTAINING PROTEIN 4"/>
    <property type="match status" value="1"/>
</dbReference>
<dbReference type="RefSeq" id="XP_008304965.1">
    <property type="nucleotide sequence ID" value="XM_008306743.1"/>
</dbReference>
<evidence type="ECO:0000256" key="1">
    <source>
        <dbReference type="SAM" id="MobiDB-lite"/>
    </source>
</evidence>
<feature type="compositionally biased region" description="Acidic residues" evidence="1">
    <location>
        <begin position="203"/>
        <end position="212"/>
    </location>
</feature>
<dbReference type="AlphaFoldDB" id="A0A9Y4NWU4"/>
<evidence type="ECO:0000313" key="4">
    <source>
        <dbReference type="RefSeq" id="XP_008304965.1"/>
    </source>
</evidence>
<proteinExistence type="predicted"/>
<reference evidence="4" key="1">
    <citation type="submission" date="2025-08" db="UniProtKB">
        <authorList>
            <consortium name="RefSeq"/>
        </authorList>
    </citation>
    <scope>IDENTIFICATION</scope>
</reference>
<dbReference type="SUPFAM" id="SSF53098">
    <property type="entry name" value="Ribonuclease H-like"/>
    <property type="match status" value="1"/>
</dbReference>